<keyword evidence="4 9" id="KW-0808">Transferase</keyword>
<evidence type="ECO:0000256" key="7">
    <source>
        <dbReference type="ARBA" id="ARBA00022833"/>
    </source>
</evidence>
<evidence type="ECO:0000256" key="2">
    <source>
        <dbReference type="ARBA" id="ARBA00011355"/>
    </source>
</evidence>
<dbReference type="Pfam" id="PF00432">
    <property type="entry name" value="Prenyltrans"/>
    <property type="match status" value="1"/>
</dbReference>
<comment type="subunit">
    <text evidence="2">Heterodimer of an alpha and a beta subunit.</text>
</comment>
<protein>
    <recommendedName>
        <fullName evidence="9">Geranylgeranyl transferase type-2 subunit beta</fullName>
        <ecNumber evidence="9">2.5.1.60</ecNumber>
    </recommendedName>
</protein>
<evidence type="ECO:0000256" key="5">
    <source>
        <dbReference type="ARBA" id="ARBA00022723"/>
    </source>
</evidence>
<comment type="catalytic activity">
    <reaction evidence="8 9">
        <text>geranylgeranyl diphosphate + L-cysteinyl-[protein] = S-geranylgeranyl-L-cysteinyl-[protein] + diphosphate</text>
        <dbReference type="Rhea" id="RHEA:21240"/>
        <dbReference type="Rhea" id="RHEA-COMP:10131"/>
        <dbReference type="Rhea" id="RHEA-COMP:11537"/>
        <dbReference type="ChEBI" id="CHEBI:29950"/>
        <dbReference type="ChEBI" id="CHEBI:33019"/>
        <dbReference type="ChEBI" id="CHEBI:57533"/>
        <dbReference type="ChEBI" id="CHEBI:86021"/>
        <dbReference type="EC" id="2.5.1.60"/>
    </reaction>
</comment>
<feature type="domain" description="Prenyltransferase alpha-alpha toroid" evidence="10">
    <location>
        <begin position="16"/>
        <end position="308"/>
    </location>
</feature>
<dbReference type="InterPro" id="IPR045089">
    <property type="entry name" value="PGGT1B-like"/>
</dbReference>
<dbReference type="SUPFAM" id="SSF48239">
    <property type="entry name" value="Terpenoid cyclases/Protein prenyltransferases"/>
    <property type="match status" value="1"/>
</dbReference>
<evidence type="ECO:0000313" key="12">
    <source>
        <dbReference type="Proteomes" id="UP000677054"/>
    </source>
</evidence>
<comment type="similarity">
    <text evidence="1 9">Belongs to the protein prenyltransferase subunit beta family.</text>
</comment>
<dbReference type="Gene3D" id="1.50.10.20">
    <property type="match status" value="1"/>
</dbReference>
<keyword evidence="6" id="KW-0677">Repeat</keyword>
<reference evidence="11" key="1">
    <citation type="submission" date="2020-11" db="EMBL/GenBank/DDBJ databases">
        <authorList>
            <person name="Tran Van P."/>
        </authorList>
    </citation>
    <scope>NUCLEOTIDE SEQUENCE</scope>
</reference>
<dbReference type="PANTHER" id="PTHR11774:SF11">
    <property type="entry name" value="GERANYLGERANYL TRANSFERASE TYPE-2 SUBUNIT BETA"/>
    <property type="match status" value="1"/>
</dbReference>
<dbReference type="GO" id="GO:0005968">
    <property type="term" value="C:Rab-protein geranylgeranyltransferase complex"/>
    <property type="evidence" value="ECO:0007669"/>
    <property type="project" value="UniProtKB-UniRule"/>
</dbReference>
<evidence type="ECO:0000256" key="4">
    <source>
        <dbReference type="ARBA" id="ARBA00022679"/>
    </source>
</evidence>
<keyword evidence="5 9" id="KW-0479">Metal-binding</keyword>
<keyword evidence="3 9" id="KW-0637">Prenyltransferase</keyword>
<name>A0A7R9FQ96_9CRUS</name>
<keyword evidence="7 9" id="KW-0862">Zinc</keyword>
<evidence type="ECO:0000256" key="1">
    <source>
        <dbReference type="ARBA" id="ARBA00010497"/>
    </source>
</evidence>
<keyword evidence="12" id="KW-1185">Reference proteome</keyword>
<sequence length="326" mass="36151">MLIKDVVLGEDAPKALLLEKHKEFLLSYGKKSHMDYEHKMTEYLRMSGYYWGLTALSLMGDLEHAGKEEILNFVQECQNPCGGISPAPGHDPHLLYTLSAVQILCLYDALDILDKEAIVKYVSGLQQDDGSFAGDKWGEIDTRFSFCALACLSFVKRLDAVNVDKAVEYILQCMNFDGGFGCRPGSESHAGQIYCCLGSLDLAKGDLLGWWLSERQLPSGGLNGRPEKLPDVCYSWWVLASLSMLGRLHWIDHDLLRSFILACQDSETGGISDRPGDIPDPFHTLFGLAGLSLFGDEHLVPIHPVFCLPYPVIDRLGIQTQSLHVG</sequence>
<dbReference type="GO" id="GO:0004663">
    <property type="term" value="F:Rab geranylgeranyltransferase activity"/>
    <property type="evidence" value="ECO:0007669"/>
    <property type="project" value="UniProtKB-UniRule"/>
</dbReference>
<dbReference type="OrthoDB" id="5428259at2759"/>
<dbReference type="EC" id="2.5.1.60" evidence="9"/>
<dbReference type="FunFam" id="1.50.10.20:FF:000012">
    <property type="entry name" value="Geranylgeranyl transferase type-2 subunit beta"/>
    <property type="match status" value="1"/>
</dbReference>
<evidence type="ECO:0000256" key="3">
    <source>
        <dbReference type="ARBA" id="ARBA00022602"/>
    </source>
</evidence>
<dbReference type="InterPro" id="IPR008930">
    <property type="entry name" value="Terpenoid_cyclase/PrenylTrfase"/>
</dbReference>
<evidence type="ECO:0000256" key="6">
    <source>
        <dbReference type="ARBA" id="ARBA00022737"/>
    </source>
</evidence>
<dbReference type="EMBL" id="CAJPEV010003133">
    <property type="protein sequence ID" value="CAG0899024.1"/>
    <property type="molecule type" value="Genomic_DNA"/>
</dbReference>
<evidence type="ECO:0000256" key="9">
    <source>
        <dbReference type="RuleBase" id="RU365076"/>
    </source>
</evidence>
<dbReference type="GO" id="GO:0046872">
    <property type="term" value="F:metal ion binding"/>
    <property type="evidence" value="ECO:0007669"/>
    <property type="project" value="UniProtKB-KW"/>
</dbReference>
<evidence type="ECO:0000259" key="10">
    <source>
        <dbReference type="Pfam" id="PF00432"/>
    </source>
</evidence>
<evidence type="ECO:0000256" key="8">
    <source>
        <dbReference type="ARBA" id="ARBA00047658"/>
    </source>
</evidence>
<dbReference type="EMBL" id="LR902650">
    <property type="protein sequence ID" value="CAD7250891.1"/>
    <property type="molecule type" value="Genomic_DNA"/>
</dbReference>
<comment type="cofactor">
    <cofactor evidence="9">
        <name>Zn(2+)</name>
        <dbReference type="ChEBI" id="CHEBI:29105"/>
    </cofactor>
    <text evidence="9">Binds 1 zinc ion per subunit.</text>
</comment>
<dbReference type="AlphaFoldDB" id="A0A7R9FQ96"/>
<proteinExistence type="inferred from homology"/>
<comment type="function">
    <text evidence="9">Catalyzes the transfer of a geranylgeranyl moiety from geranylgeranyl diphosphate to both cysteines of proteins with the C-terminal sequence -XXCC, -XCXC and -CCXX.</text>
</comment>
<dbReference type="CDD" id="cd02894">
    <property type="entry name" value="GGTase-II"/>
    <property type="match status" value="1"/>
</dbReference>
<dbReference type="InterPro" id="IPR001330">
    <property type="entry name" value="Prenyltrans"/>
</dbReference>
<accession>A0A7R9FQ96</accession>
<organism evidence="11">
    <name type="scientific">Darwinula stevensoni</name>
    <dbReference type="NCBI Taxonomy" id="69355"/>
    <lineage>
        <taxon>Eukaryota</taxon>
        <taxon>Metazoa</taxon>
        <taxon>Ecdysozoa</taxon>
        <taxon>Arthropoda</taxon>
        <taxon>Crustacea</taxon>
        <taxon>Oligostraca</taxon>
        <taxon>Ostracoda</taxon>
        <taxon>Podocopa</taxon>
        <taxon>Podocopida</taxon>
        <taxon>Darwinulocopina</taxon>
        <taxon>Darwinuloidea</taxon>
        <taxon>Darwinulidae</taxon>
        <taxon>Darwinula</taxon>
    </lineage>
</organism>
<dbReference type="InterPro" id="IPR026873">
    <property type="entry name" value="Ptb1"/>
</dbReference>
<gene>
    <name evidence="11" type="ORF">DSTB1V02_LOCUS10660</name>
</gene>
<evidence type="ECO:0000313" key="11">
    <source>
        <dbReference type="EMBL" id="CAD7250891.1"/>
    </source>
</evidence>
<dbReference type="PANTHER" id="PTHR11774">
    <property type="entry name" value="GERANYLGERANYL TRANSFERASE TYPE BETA SUBUNIT"/>
    <property type="match status" value="1"/>
</dbReference>
<dbReference type="Proteomes" id="UP000677054">
    <property type="component" value="Unassembled WGS sequence"/>
</dbReference>
<dbReference type="GO" id="GO:0072657">
    <property type="term" value="P:protein localization to membrane"/>
    <property type="evidence" value="ECO:0007669"/>
    <property type="project" value="UniProtKB-ARBA"/>
</dbReference>